<comment type="caution">
    <text evidence="2">The sequence shown here is derived from an EMBL/GenBank/DDBJ whole genome shotgun (WGS) entry which is preliminary data.</text>
</comment>
<protein>
    <submittedName>
        <fullName evidence="2">Uncharacterized protein</fullName>
    </submittedName>
</protein>
<dbReference type="STRING" id="1537102.L1LAP3"/>
<reference evidence="2 3" key="1">
    <citation type="journal article" date="2012" name="BMC Genomics">
        <title>Comparative genomic analysis and phylogenetic position of Theileria equi.</title>
        <authorList>
            <person name="Kappmeyer L.S."/>
            <person name="Thiagarajan M."/>
            <person name="Herndon D.R."/>
            <person name="Ramsay J.D."/>
            <person name="Caler E."/>
            <person name="Djikeng A."/>
            <person name="Gillespie J.J."/>
            <person name="Lau A.O."/>
            <person name="Roalson E.H."/>
            <person name="Silva J.C."/>
            <person name="Silva M.G."/>
            <person name="Suarez C.E."/>
            <person name="Ueti M.W."/>
            <person name="Nene V.M."/>
            <person name="Mealey R.H."/>
            <person name="Knowles D.P."/>
            <person name="Brayton K.A."/>
        </authorList>
    </citation>
    <scope>NUCLEOTIDE SEQUENCE [LARGE SCALE GENOMIC DNA]</scope>
    <source>
        <strain evidence="2 3">WA</strain>
    </source>
</reference>
<evidence type="ECO:0000256" key="1">
    <source>
        <dbReference type="SAM" id="MobiDB-lite"/>
    </source>
</evidence>
<sequence length="1595" mass="180020">MSGEYLLLELKKQCTGSCGCKKKSGTFIATKEVKNPAKGYTKHTHRLKTNGQFELQGVKYHSLALVGPYYVKDAIEVSVYYDTDNRPYVIEINRSRGKDYYVNNKPSIKDENDDYYANYSWAQNYSLGSSSESLFDTLEQLSCEYANSVSVDIFKKIDRKKHYCNLGFNVVGTTFTDDKSIYQFKQSTQRNKPFKVHSLQYNGKDIEIPIPSDGVLEISTFYWKHHLGKPLVVKVIDRSSKPKYYFNDGRVGLQWDKRAVSMGVKLEDTVVEHNCVRNRTTTIDLSKSPADKRYCCTKTCKNPRINVKTQPSDAYKGFSIYEHASDDGLPFTISSIIKDGVKQGGIMFPIRNAYSVTVYYAEKCLSEPIFMDIKYADDEYFADNKWYRRITKNGWDYIYNIPSTDTEISEDLRNNFKIVATLLTSGCSPNSIPEDKSFTRPEPEPQESPKDTLEDLKQKSQDKTYGLEPPRGPEDDAQEEKKIEAEKQKAMSEKKPYTYPSKRTLSSLKKSLKTLSITPDELIPTVEKIVEKIQAKLQPVVSPPPPGVIIDIQKDLHNNAKSGSDTYNLEVSADQKVNLEKSEDPKGSSFFKFTHTKSGGGPFKVEKVIYGDSGPTVDVDANIDESISHLAVWYWNNDSNLGVPLLIEVFKNGHYKYHYNKGDLDWRPVSGYNNYQNKQFTGEALEQKLDDLNCYNSNAVTLDLTNSNAEKGGHTCCEHHKSHSKVKVSSKVITISSSSLVRGSKTSIPYYKYSVIKRGDTKLAKIKYYIIGDDNRKRIITEELDLPIQGPVDVYVFHCSGKPALIYMDPQGTLPQDVQGWYKRGTDDNSKWEKLRDKLTSVTSDNLDNLACGQQKELVEVLNSLPSSCKYEICSTVPGAKHVTTSSSIVSAITTPEVTVKLEHKPKDDSSDPISYPGYLSNPRVTINVKILPYLNIGSTSNSDFYKYEHKDSTGVPFKLMAVIDDQGHTINGASGERVTSVSAYYWRHEDPSETPKNVLSVEVVSNGQHSYYAKNGKEWKQYSNSDKQLDQNELVNKLIFLNCEINDVVQIDVTRIDGQYCHDGYSQDPKHDDIYTKKVKVTPVSDERKLGNYTAYSHTPNTSAGYRSSFHISTFTRGRNKIDFSGDLTLPVIDVKKVVVYFCGKEVTGSTGRNPLLLYIDSNDPKNAKQKWFKKPDNGTIWESAKGLDGKDEKSYTDIVDTLDTIKSACQSPKAIIDIYERENGRYLHYYSGYYGKTIEVTQRSGSHKKDPPEHYTRYDHQVVGREDNYFTLPKVNYENNVTDIVNVGVPMPRVTRVSVYYWTPLETPEYRDKNKPLIVKVVKYGRSTPFYYENKGENDNIQWTLWQMATVSENSLRAKLYLLNCRLNNAVVIDISKRNTENYDSCKDKTFDGCHGNNKMKVEQDIGDTGKLLNYQVYKHSLQDSSGGGKKFHIVSFKNDKTPLTGISASYTTPILDVDEVKVYFCKKNPDKPLLLYYNTSGYHNLYKNNDLASGTGGWVCAGLLSTDPDKNHEEVKRILEELGSECKPQPNPASPTDSGPEKLVDGASGLTITAILTGLGSTSGTLAGAGGLTGLGWWAFKRSRGDPWVRQI</sequence>
<accession>L1LAP3</accession>
<proteinExistence type="predicted"/>
<dbReference type="VEuPathDB" id="PiroplasmaDB:BEWA_046870"/>
<feature type="compositionally biased region" description="Basic and acidic residues" evidence="1">
    <location>
        <begin position="471"/>
        <end position="496"/>
    </location>
</feature>
<organism evidence="2 3">
    <name type="scientific">Theileria equi strain WA</name>
    <dbReference type="NCBI Taxonomy" id="1537102"/>
    <lineage>
        <taxon>Eukaryota</taxon>
        <taxon>Sar</taxon>
        <taxon>Alveolata</taxon>
        <taxon>Apicomplexa</taxon>
        <taxon>Aconoidasida</taxon>
        <taxon>Piroplasmida</taxon>
        <taxon>Theileriidae</taxon>
        <taxon>Theileria</taxon>
    </lineage>
</organism>
<evidence type="ECO:0000313" key="2">
    <source>
        <dbReference type="EMBL" id="EKX72223.1"/>
    </source>
</evidence>
<keyword evidence="3" id="KW-1185">Reference proteome</keyword>
<dbReference type="GeneID" id="15805161"/>
<evidence type="ECO:0000313" key="3">
    <source>
        <dbReference type="Proteomes" id="UP000031512"/>
    </source>
</evidence>
<gene>
    <name evidence="2" type="ORF">BEWA_046870</name>
</gene>
<dbReference type="eggNOG" id="ENOG502TN0G">
    <property type="taxonomic scope" value="Eukaryota"/>
</dbReference>
<dbReference type="Proteomes" id="UP000031512">
    <property type="component" value="Unassembled WGS sequence"/>
</dbReference>
<dbReference type="OrthoDB" id="361062at2759"/>
<feature type="compositionally biased region" description="Basic and acidic residues" evidence="1">
    <location>
        <begin position="433"/>
        <end position="462"/>
    </location>
</feature>
<dbReference type="RefSeq" id="XP_004831675.1">
    <property type="nucleotide sequence ID" value="XM_004831618.1"/>
</dbReference>
<dbReference type="EMBL" id="ACOU01000007">
    <property type="protein sequence ID" value="EKX72223.1"/>
    <property type="molecule type" value="Genomic_DNA"/>
</dbReference>
<dbReference type="KEGG" id="beq:BEWA_046870"/>
<name>L1LAP3_THEEQ</name>
<feature type="region of interest" description="Disordered" evidence="1">
    <location>
        <begin position="430"/>
        <end position="497"/>
    </location>
</feature>